<protein>
    <recommendedName>
        <fullName evidence="3">Protein kinase domain-containing protein</fullName>
    </recommendedName>
</protein>
<sequence>MAQRPVEDMDISLLAAPARGGVVDVPGQERLVAKIFRAPCRPDQSEHLRQLIALPHLMGASDRDIVTSGSCWPLAVLTDGDGAVVGCLLPKAPAKFLVDLTAPSGRSVVRYLEIDWLANPDAVLEKRGLPAQSLRSRTEVCRGLAAVAAVLERHGLVYSDWSYSNSFWSSEDCSAYVIDIDGCVPASGPNLHQPGWEDPLTSSGDDADTYVDRYRFALLVARCLTGRRRAEHVMSAVRDGTELDASPDLRDMLLRMLLSPARRERPSIQQLLGVLRASC</sequence>
<name>A0ABW8CBE1_9ACTN</name>
<evidence type="ECO:0000313" key="1">
    <source>
        <dbReference type="EMBL" id="MFI9103142.1"/>
    </source>
</evidence>
<comment type="caution">
    <text evidence="1">The sequence shown here is derived from an EMBL/GenBank/DDBJ whole genome shotgun (WGS) entry which is preliminary data.</text>
</comment>
<reference evidence="1 2" key="1">
    <citation type="submission" date="2024-10" db="EMBL/GenBank/DDBJ databases">
        <title>The Natural Products Discovery Center: Release of the First 8490 Sequenced Strains for Exploring Actinobacteria Biosynthetic Diversity.</title>
        <authorList>
            <person name="Kalkreuter E."/>
            <person name="Kautsar S.A."/>
            <person name="Yang D."/>
            <person name="Bader C.D."/>
            <person name="Teijaro C.N."/>
            <person name="Fluegel L."/>
            <person name="Davis C.M."/>
            <person name="Simpson J.R."/>
            <person name="Lauterbach L."/>
            <person name="Steele A.D."/>
            <person name="Gui C."/>
            <person name="Meng S."/>
            <person name="Li G."/>
            <person name="Viehrig K."/>
            <person name="Ye F."/>
            <person name="Su P."/>
            <person name="Kiefer A.F."/>
            <person name="Nichols A."/>
            <person name="Cepeda A.J."/>
            <person name="Yan W."/>
            <person name="Fan B."/>
            <person name="Jiang Y."/>
            <person name="Adhikari A."/>
            <person name="Zheng C.-J."/>
            <person name="Schuster L."/>
            <person name="Cowan T.M."/>
            <person name="Smanski M.J."/>
            <person name="Chevrette M.G."/>
            <person name="De Carvalho L.P.S."/>
            <person name="Shen B."/>
        </authorList>
    </citation>
    <scope>NUCLEOTIDE SEQUENCE [LARGE SCALE GENOMIC DNA]</scope>
    <source>
        <strain evidence="1 2">NPDC053399</strain>
    </source>
</reference>
<keyword evidence="2" id="KW-1185">Reference proteome</keyword>
<dbReference type="EMBL" id="JBITYG010000006">
    <property type="protein sequence ID" value="MFI9103142.1"/>
    <property type="molecule type" value="Genomic_DNA"/>
</dbReference>
<evidence type="ECO:0000313" key="2">
    <source>
        <dbReference type="Proteomes" id="UP001614394"/>
    </source>
</evidence>
<dbReference type="Proteomes" id="UP001614394">
    <property type="component" value="Unassembled WGS sequence"/>
</dbReference>
<dbReference type="SUPFAM" id="SSF56112">
    <property type="entry name" value="Protein kinase-like (PK-like)"/>
    <property type="match status" value="1"/>
</dbReference>
<proteinExistence type="predicted"/>
<accession>A0ABW8CBE1</accession>
<dbReference type="InterPro" id="IPR011009">
    <property type="entry name" value="Kinase-like_dom_sf"/>
</dbReference>
<organism evidence="1 2">
    <name type="scientific">Streptomyces fildesensis</name>
    <dbReference type="NCBI Taxonomy" id="375757"/>
    <lineage>
        <taxon>Bacteria</taxon>
        <taxon>Bacillati</taxon>
        <taxon>Actinomycetota</taxon>
        <taxon>Actinomycetes</taxon>
        <taxon>Kitasatosporales</taxon>
        <taxon>Streptomycetaceae</taxon>
        <taxon>Streptomyces</taxon>
    </lineage>
</organism>
<dbReference type="RefSeq" id="WP_399651724.1">
    <property type="nucleotide sequence ID" value="NZ_JBITYG010000006.1"/>
</dbReference>
<evidence type="ECO:0008006" key="3">
    <source>
        <dbReference type="Google" id="ProtNLM"/>
    </source>
</evidence>
<gene>
    <name evidence="1" type="ORF">ACIGXA_21730</name>
</gene>
<dbReference type="Gene3D" id="1.10.510.10">
    <property type="entry name" value="Transferase(Phosphotransferase) domain 1"/>
    <property type="match status" value="1"/>
</dbReference>